<evidence type="ECO:0000313" key="2">
    <source>
        <dbReference type="EMBL" id="KTC89206.1"/>
    </source>
</evidence>
<proteinExistence type="predicted"/>
<keyword evidence="3" id="KW-1185">Reference proteome</keyword>
<reference evidence="2 3" key="1">
    <citation type="submission" date="2015-11" db="EMBL/GenBank/DDBJ databases">
        <title>Genomic analysis of 38 Legionella species identifies large and diverse effector repertoires.</title>
        <authorList>
            <person name="Burstein D."/>
            <person name="Amaro F."/>
            <person name="Zusman T."/>
            <person name="Lifshitz Z."/>
            <person name="Cohen O."/>
            <person name="Gilbert J.A."/>
            <person name="Pupko T."/>
            <person name="Shuman H.A."/>
            <person name="Segal G."/>
        </authorList>
    </citation>
    <scope>NUCLEOTIDE SEQUENCE [LARGE SCALE GENOMIC DNA]</scope>
    <source>
        <strain evidence="2 3">ATCC 700990</strain>
    </source>
</reference>
<gene>
    <name evidence="2" type="ORF">Ldro_0754</name>
</gene>
<dbReference type="InterPro" id="IPR009057">
    <property type="entry name" value="Homeodomain-like_sf"/>
</dbReference>
<feature type="coiled-coil region" evidence="1">
    <location>
        <begin position="25"/>
        <end position="59"/>
    </location>
</feature>
<dbReference type="PATRIC" id="fig|1212489.4.peg.783"/>
<evidence type="ECO:0000313" key="3">
    <source>
        <dbReference type="Proteomes" id="UP000054736"/>
    </source>
</evidence>
<evidence type="ECO:0000256" key="1">
    <source>
        <dbReference type="SAM" id="Coils"/>
    </source>
</evidence>
<comment type="caution">
    <text evidence="2">The sequence shown here is derived from an EMBL/GenBank/DDBJ whole genome shotgun (WGS) entry which is preliminary data.</text>
</comment>
<dbReference type="Proteomes" id="UP000054736">
    <property type="component" value="Unassembled WGS sequence"/>
</dbReference>
<accession>A0A0W0T0R7</accession>
<organism evidence="2 3">
    <name type="scientific">Legionella drozanskii LLAP-1</name>
    <dbReference type="NCBI Taxonomy" id="1212489"/>
    <lineage>
        <taxon>Bacteria</taxon>
        <taxon>Pseudomonadati</taxon>
        <taxon>Pseudomonadota</taxon>
        <taxon>Gammaproteobacteria</taxon>
        <taxon>Legionellales</taxon>
        <taxon>Legionellaceae</taxon>
        <taxon>Legionella</taxon>
    </lineage>
</organism>
<protein>
    <submittedName>
        <fullName evidence="2">Transposase</fullName>
    </submittedName>
</protein>
<dbReference type="AlphaFoldDB" id="A0A0W0T0R7"/>
<keyword evidence="1" id="KW-0175">Coiled coil</keyword>
<dbReference type="SUPFAM" id="SSF46689">
    <property type="entry name" value="Homeodomain-like"/>
    <property type="match status" value="1"/>
</dbReference>
<name>A0A0W0T0R7_9GAMM</name>
<dbReference type="EMBL" id="LNXY01000009">
    <property type="protein sequence ID" value="KTC89206.1"/>
    <property type="molecule type" value="Genomic_DNA"/>
</dbReference>
<dbReference type="STRING" id="1212489.Ldro_0754"/>
<sequence length="65" mass="7963">MNNLYNWRKQFHLKQDKAFPNQPQLDEKELELRRLKSRIAELEEERDILKKATAFFAKESQRSTR</sequence>
<dbReference type="RefSeq" id="WP_083497892.1">
    <property type="nucleotide sequence ID" value="NZ_LNXY01000009.1"/>
</dbReference>